<reference evidence="4" key="1">
    <citation type="submission" date="2021-02" db="EMBL/GenBank/DDBJ databases">
        <authorList>
            <person name="Nowell W R."/>
        </authorList>
    </citation>
    <scope>NUCLEOTIDE SEQUENCE</scope>
</reference>
<comment type="caution">
    <text evidence="4">The sequence shown here is derived from an EMBL/GenBank/DDBJ whole genome shotgun (WGS) entry which is preliminary data.</text>
</comment>
<organism evidence="4 8">
    <name type="scientific">Rotaria magnacalcarata</name>
    <dbReference type="NCBI Taxonomy" id="392030"/>
    <lineage>
        <taxon>Eukaryota</taxon>
        <taxon>Metazoa</taxon>
        <taxon>Spiralia</taxon>
        <taxon>Gnathifera</taxon>
        <taxon>Rotifera</taxon>
        <taxon>Eurotatoria</taxon>
        <taxon>Bdelloidea</taxon>
        <taxon>Philodinida</taxon>
        <taxon>Philodinidae</taxon>
        <taxon>Rotaria</taxon>
    </lineage>
</organism>
<dbReference type="EMBL" id="CAJOBG010040858">
    <property type="protein sequence ID" value="CAF4403094.1"/>
    <property type="molecule type" value="Genomic_DNA"/>
</dbReference>
<name>A0A816ZGJ4_9BILA</name>
<evidence type="ECO:0000313" key="2">
    <source>
        <dbReference type="EMBL" id="CAF1238108.1"/>
    </source>
</evidence>
<protein>
    <submittedName>
        <fullName evidence="4">Uncharacterized protein</fullName>
    </submittedName>
</protein>
<sequence length="101" mass="11386">MRNIAWSSLTCRPGQTGKKWPVGISGSLHGTRQHGVEIENNIRLIRSACIAIEQPGFNSSLHKFTDDIQRSKRATVSDLHLKPGLTYIRLHIRDTDVIKLK</sequence>
<dbReference type="EMBL" id="CAJOBJ010174527">
    <property type="protein sequence ID" value="CAF4895675.1"/>
    <property type="molecule type" value="Genomic_DNA"/>
</dbReference>
<dbReference type="Proteomes" id="UP000663834">
    <property type="component" value="Unassembled WGS sequence"/>
</dbReference>
<evidence type="ECO:0000313" key="7">
    <source>
        <dbReference type="EMBL" id="CAF4895675.1"/>
    </source>
</evidence>
<dbReference type="EMBL" id="CAJNOV010000077">
    <property type="protein sequence ID" value="CAF0976084.1"/>
    <property type="molecule type" value="Genomic_DNA"/>
</dbReference>
<dbReference type="Proteomes" id="UP000681720">
    <property type="component" value="Unassembled WGS sequence"/>
</dbReference>
<evidence type="ECO:0000313" key="9">
    <source>
        <dbReference type="Proteomes" id="UP000663866"/>
    </source>
</evidence>
<dbReference type="EMBL" id="CAJNOW010000111">
    <property type="protein sequence ID" value="CAF1238108.1"/>
    <property type="molecule type" value="Genomic_DNA"/>
</dbReference>
<proteinExistence type="predicted"/>
<keyword evidence="9" id="KW-1185">Reference proteome</keyword>
<dbReference type="Proteomes" id="UP000663824">
    <property type="component" value="Unassembled WGS sequence"/>
</dbReference>
<evidence type="ECO:0000313" key="1">
    <source>
        <dbReference type="EMBL" id="CAF0976084.1"/>
    </source>
</evidence>
<dbReference type="EMBL" id="CAJNRE010019655">
    <property type="protein sequence ID" value="CAF2204703.1"/>
    <property type="molecule type" value="Genomic_DNA"/>
</dbReference>
<evidence type="ECO:0000313" key="4">
    <source>
        <dbReference type="EMBL" id="CAF2204703.1"/>
    </source>
</evidence>
<dbReference type="EMBL" id="CAJNRF010010683">
    <property type="protein sequence ID" value="CAF2123121.1"/>
    <property type="molecule type" value="Genomic_DNA"/>
</dbReference>
<evidence type="ECO:0000313" key="5">
    <source>
        <dbReference type="EMBL" id="CAF4403094.1"/>
    </source>
</evidence>
<evidence type="ECO:0000313" key="8">
    <source>
        <dbReference type="Proteomes" id="UP000663824"/>
    </source>
</evidence>
<accession>A0A816ZGJ4</accession>
<dbReference type="Proteomes" id="UP000681967">
    <property type="component" value="Unassembled WGS sequence"/>
</dbReference>
<gene>
    <name evidence="6" type="ORF">BYL167_LOCUS51354</name>
    <name evidence="1" type="ORF">CJN711_LOCUS1120</name>
    <name evidence="7" type="ORF">GIL414_LOCUS51563</name>
    <name evidence="2" type="ORF">KQP761_LOCUS1648</name>
    <name evidence="4" type="ORF">MBJ925_LOCUS35567</name>
    <name evidence="5" type="ORF">OVN521_LOCUS34991</name>
    <name evidence="3" type="ORF">WKI299_LOCUS24780</name>
</gene>
<dbReference type="Proteomes" id="UP000663856">
    <property type="component" value="Unassembled WGS sequence"/>
</dbReference>
<dbReference type="OrthoDB" id="10209192at2759"/>
<evidence type="ECO:0000313" key="6">
    <source>
        <dbReference type="EMBL" id="CAF4881268.1"/>
    </source>
</evidence>
<dbReference type="EMBL" id="CAJOBH010161855">
    <property type="protein sequence ID" value="CAF4881268.1"/>
    <property type="molecule type" value="Genomic_DNA"/>
</dbReference>
<dbReference type="Proteomes" id="UP000663855">
    <property type="component" value="Unassembled WGS sequence"/>
</dbReference>
<dbReference type="AlphaFoldDB" id="A0A816ZGJ4"/>
<evidence type="ECO:0000313" key="3">
    <source>
        <dbReference type="EMBL" id="CAF2123121.1"/>
    </source>
</evidence>
<dbReference type="Proteomes" id="UP000663866">
    <property type="component" value="Unassembled WGS sequence"/>
</dbReference>